<reference evidence="3" key="1">
    <citation type="submission" date="2021-02" db="EMBL/GenBank/DDBJ databases">
        <title>The CRISPR/cas machinery reduction and long-range gene transfer in the hot spring cyanobacterium Synechococcus.</title>
        <authorList>
            <person name="Dvorak P."/>
            <person name="Jahodarova E."/>
            <person name="Hasler P."/>
            <person name="Poulickova A."/>
        </authorList>
    </citation>
    <scope>NUCLEOTIDE SEQUENCE</scope>
    <source>
        <strain evidence="3">Rupite</strain>
    </source>
</reference>
<evidence type="ECO:0000259" key="2">
    <source>
        <dbReference type="Pfam" id="PF07282"/>
    </source>
</evidence>
<dbReference type="Pfam" id="PF07282">
    <property type="entry name" value="Cas12f1-like_TNB"/>
    <property type="match status" value="1"/>
</dbReference>
<evidence type="ECO:0000313" key="3">
    <source>
        <dbReference type="EMBL" id="MCJ2542619.1"/>
    </source>
</evidence>
<dbReference type="NCBIfam" id="NF040570">
    <property type="entry name" value="guided_TnpB"/>
    <property type="match status" value="1"/>
</dbReference>
<proteinExistence type="predicted"/>
<gene>
    <name evidence="3" type="ORF">JX360_06820</name>
</gene>
<keyword evidence="4" id="KW-1185">Reference proteome</keyword>
<protein>
    <submittedName>
        <fullName evidence="3">Transposase</fullName>
    </submittedName>
</protein>
<accession>A0ABT0CA10</accession>
<comment type="caution">
    <text evidence="3">The sequence shown here is derived from an EMBL/GenBank/DDBJ whole genome shotgun (WGS) entry which is preliminary data.</text>
</comment>
<evidence type="ECO:0000313" key="4">
    <source>
        <dbReference type="Proteomes" id="UP000830835"/>
    </source>
</evidence>
<keyword evidence="1" id="KW-0238">DNA-binding</keyword>
<evidence type="ECO:0000256" key="1">
    <source>
        <dbReference type="ARBA" id="ARBA00023125"/>
    </source>
</evidence>
<dbReference type="InterPro" id="IPR010095">
    <property type="entry name" value="Cas12f1-like_TNB"/>
</dbReference>
<sequence length="399" mass="45232">MKRVTTTLKLKFLDLNAVKAEMFNQTVCATTELANELLRISPKERKALTTAKVVTPLKSALSNQVIRVLKGKAGQRVKHFKVFWPEVNNQNWKLHKVGSTYSVSFPTIQGDKRVPLEVSSSYYAERLERILAEQDCERGTLKLMKLRGCWYAVVSITWEVPEVKSTERLGVDRGQNRLAVAATRWGRAVFFGGGEVAYRRRRFQKRRAQLQQAGKYRALKRLERKEARWMRAVNHTVSRRIVRFANAVNADVWMEDLSGIRQSRQSQKARSDAGKSRHTWSYYDLEWKVAYKLEMAGRTLHKRPAAYTSKTDHRTGLIGKRSGHLFTGQDGYCCDADWNAAILLRKTRSVMNIAQWDGFSCPLSLKEAVSVMGTVGSGDGVFGNPLNSMNPSQLQAVGS</sequence>
<organism evidence="3 4">
    <name type="scientific">Thermostichus vulcanus str. 'Rupite'</name>
    <dbReference type="NCBI Taxonomy" id="2813851"/>
    <lineage>
        <taxon>Bacteria</taxon>
        <taxon>Bacillati</taxon>
        <taxon>Cyanobacteriota</taxon>
        <taxon>Cyanophyceae</taxon>
        <taxon>Thermostichales</taxon>
        <taxon>Thermostichaceae</taxon>
        <taxon>Thermostichus</taxon>
    </lineage>
</organism>
<name>A0ABT0CA10_THEVL</name>
<feature type="domain" description="Cas12f1-like TNB" evidence="2">
    <location>
        <begin position="282"/>
        <end position="342"/>
    </location>
</feature>
<dbReference type="RefSeq" id="WP_244349894.1">
    <property type="nucleotide sequence ID" value="NZ_JAFIRA010000013.1"/>
</dbReference>
<dbReference type="Proteomes" id="UP000830835">
    <property type="component" value="Unassembled WGS sequence"/>
</dbReference>
<dbReference type="EMBL" id="JAFIRA010000013">
    <property type="protein sequence ID" value="MCJ2542619.1"/>
    <property type="molecule type" value="Genomic_DNA"/>
</dbReference>